<evidence type="ECO:0000313" key="3">
    <source>
        <dbReference type="EMBL" id="VBB68787.1"/>
    </source>
</evidence>
<keyword evidence="1" id="KW-0129">CBS domain</keyword>
<dbReference type="InterPro" id="IPR046342">
    <property type="entry name" value="CBS_dom_sf"/>
</dbReference>
<gene>
    <name evidence="3" type="ORF">RIEGSTA812A_PEG_260</name>
</gene>
<dbReference type="Pfam" id="PF00571">
    <property type="entry name" value="CBS"/>
    <property type="match status" value="2"/>
</dbReference>
<organism evidence="3">
    <name type="scientific">invertebrate metagenome</name>
    <dbReference type="NCBI Taxonomy" id="1711999"/>
    <lineage>
        <taxon>unclassified sequences</taxon>
        <taxon>metagenomes</taxon>
        <taxon>organismal metagenomes</taxon>
    </lineage>
</organism>
<reference evidence="3" key="1">
    <citation type="submission" date="2018-10" db="EMBL/GenBank/DDBJ databases">
        <authorList>
            <person name="Gruber-Vodicka H."/>
            <person name="Jaeckle O."/>
        </authorList>
    </citation>
    <scope>NUCLEOTIDE SEQUENCE</scope>
</reference>
<dbReference type="PANTHER" id="PTHR43080:SF2">
    <property type="entry name" value="CBS DOMAIN-CONTAINING PROTEIN"/>
    <property type="match status" value="1"/>
</dbReference>
<evidence type="ECO:0000259" key="2">
    <source>
        <dbReference type="PROSITE" id="PS51371"/>
    </source>
</evidence>
<accession>A0A484H4T9</accession>
<dbReference type="GO" id="GO:0003938">
    <property type="term" value="F:IMP dehydrogenase activity"/>
    <property type="evidence" value="ECO:0007669"/>
    <property type="project" value="UniProtKB-EC"/>
</dbReference>
<dbReference type="InterPro" id="IPR051257">
    <property type="entry name" value="Diverse_CBS-Domain"/>
</dbReference>
<dbReference type="SMART" id="SM00116">
    <property type="entry name" value="CBS"/>
    <property type="match status" value="2"/>
</dbReference>
<feature type="domain" description="CBS" evidence="2">
    <location>
        <begin position="8"/>
        <end position="68"/>
    </location>
</feature>
<sequence length="145" mass="16019">MSVERILAKKGRNVITILPEHMASDAARLLTEHKIGVMVACDPKGKLEGVLSERDLVKGMAKYGAAALTMPVRNLMTTAVITCKPTDDVKDLMETMTKRRIRHLPVIDSGRLVGIVSIGDVVNFRLQEAQMEMGVLRDYAMTRTP</sequence>
<keyword evidence="3" id="KW-0560">Oxidoreductase</keyword>
<dbReference type="PROSITE" id="PS51371">
    <property type="entry name" value="CBS"/>
    <property type="match status" value="2"/>
</dbReference>
<protein>
    <submittedName>
        <fullName evidence="3">Inosine-5'-monophosphate dehydrogenase</fullName>
        <ecNumber evidence="3">1.1.1.205</ecNumber>
    </submittedName>
</protein>
<dbReference type="InterPro" id="IPR000644">
    <property type="entry name" value="CBS_dom"/>
</dbReference>
<dbReference type="SUPFAM" id="SSF54631">
    <property type="entry name" value="CBS-domain pair"/>
    <property type="match status" value="1"/>
</dbReference>
<dbReference type="InterPro" id="IPR044725">
    <property type="entry name" value="CBSX3_CBS_dom"/>
</dbReference>
<dbReference type="CDD" id="cd04623">
    <property type="entry name" value="CBS_pair_bac_euk"/>
    <property type="match status" value="1"/>
</dbReference>
<dbReference type="EMBL" id="LR026963">
    <property type="protein sequence ID" value="VBB68787.1"/>
    <property type="molecule type" value="Genomic_DNA"/>
</dbReference>
<evidence type="ECO:0000256" key="1">
    <source>
        <dbReference type="ARBA" id="ARBA00023122"/>
    </source>
</evidence>
<dbReference type="PANTHER" id="PTHR43080">
    <property type="entry name" value="CBS DOMAIN-CONTAINING PROTEIN CBSX3, MITOCHONDRIAL"/>
    <property type="match status" value="1"/>
</dbReference>
<dbReference type="AlphaFoldDB" id="A0A484H4T9"/>
<name>A0A484H4T9_9ZZZZ</name>
<dbReference type="EC" id="1.1.1.205" evidence="3"/>
<dbReference type="Gene3D" id="3.10.580.10">
    <property type="entry name" value="CBS-domain"/>
    <property type="match status" value="1"/>
</dbReference>
<proteinExistence type="predicted"/>
<feature type="domain" description="CBS" evidence="2">
    <location>
        <begin position="76"/>
        <end position="131"/>
    </location>
</feature>